<proteinExistence type="predicted"/>
<dbReference type="PATRIC" id="fig|517011.3.peg.1145"/>
<gene>
    <name evidence="1" type="ORF">ABB28_07595</name>
</gene>
<dbReference type="RefSeq" id="WP_057508050.1">
    <property type="nucleotide sequence ID" value="NZ_LDJK01000028.1"/>
</dbReference>
<keyword evidence="2" id="KW-1185">Reference proteome</keyword>
<evidence type="ECO:0000313" key="1">
    <source>
        <dbReference type="EMBL" id="KRG74234.1"/>
    </source>
</evidence>
<evidence type="ECO:0000313" key="2">
    <source>
        <dbReference type="Proteomes" id="UP000051386"/>
    </source>
</evidence>
<dbReference type="EMBL" id="LDJK01000028">
    <property type="protein sequence ID" value="KRG74234.1"/>
    <property type="molecule type" value="Genomic_DNA"/>
</dbReference>
<dbReference type="Proteomes" id="UP000051386">
    <property type="component" value="Unassembled WGS sequence"/>
</dbReference>
<sequence>MASSLVLEEILPDGQRHAFLRGPLYAGVKLTGEIVSRTFHGLVPGTSYFAGVTHRRNDTLFGADRMLCAELHVDGVCRSRVFSCVDALNRDGALFTATAAEHTVALVAVDCEDGPGSYPNVDISGFEVKEPLYLRSVFSDGRLDGWEIGPEPGGHGFDDGNLVLQGNGRREETALGRRIEGLEPGSSYVIEMRISGAQALSGQVAAELVLAVDGVSYINDDHIIQPGDAVRTLTRSFTATTSSVYCALESFQPARVDLLVQDITVREELPVYG</sequence>
<accession>A0A0R0D7G0</accession>
<name>A0A0R0D7G0_9GAMM</name>
<comment type="caution">
    <text evidence="1">The sequence shown here is derived from an EMBL/GenBank/DDBJ whole genome shotgun (WGS) entry which is preliminary data.</text>
</comment>
<reference evidence="1 2" key="1">
    <citation type="submission" date="2015-05" db="EMBL/GenBank/DDBJ databases">
        <title>Genome sequencing and analysis of members of genus Stenotrophomonas.</title>
        <authorList>
            <person name="Patil P.P."/>
            <person name="Midha S."/>
            <person name="Patil P.B."/>
        </authorList>
    </citation>
    <scope>NUCLEOTIDE SEQUENCE [LARGE SCALE GENOMIC DNA]</scope>
    <source>
        <strain evidence="1 2">DSM 21508</strain>
    </source>
</reference>
<organism evidence="1 2">
    <name type="scientific">Stenotrophomonas chelatiphaga</name>
    <dbReference type="NCBI Taxonomy" id="517011"/>
    <lineage>
        <taxon>Bacteria</taxon>
        <taxon>Pseudomonadati</taxon>
        <taxon>Pseudomonadota</taxon>
        <taxon>Gammaproteobacteria</taxon>
        <taxon>Lysobacterales</taxon>
        <taxon>Lysobacteraceae</taxon>
        <taxon>Stenotrophomonas</taxon>
    </lineage>
</organism>
<dbReference type="AlphaFoldDB" id="A0A0R0D7G0"/>
<protein>
    <submittedName>
        <fullName evidence="1">Uncharacterized protein</fullName>
    </submittedName>
</protein>